<sequence>MQRPRPTLAIMGLWPRPTVTDERWRSAANWDDPEGETPCITTVAWFANDERSGAPGFGGCRLHQPGAWRGITIAKHASVLKSIYGQLAWLEKEVVKLESMHLASEDDNLLRPIKEKLSEFHDTDQDEMQHLG</sequence>
<name>A0AAV7RYT1_PLEWA</name>
<dbReference type="AlphaFoldDB" id="A0AAV7RYT1"/>
<comment type="caution">
    <text evidence="1">The sequence shown here is derived from an EMBL/GenBank/DDBJ whole genome shotgun (WGS) entry which is preliminary data.</text>
</comment>
<evidence type="ECO:0000313" key="2">
    <source>
        <dbReference type="Proteomes" id="UP001066276"/>
    </source>
</evidence>
<evidence type="ECO:0000313" key="1">
    <source>
        <dbReference type="EMBL" id="KAJ1156862.1"/>
    </source>
</evidence>
<dbReference type="Proteomes" id="UP001066276">
    <property type="component" value="Chromosome 5"/>
</dbReference>
<organism evidence="1 2">
    <name type="scientific">Pleurodeles waltl</name>
    <name type="common">Iberian ribbed newt</name>
    <dbReference type="NCBI Taxonomy" id="8319"/>
    <lineage>
        <taxon>Eukaryota</taxon>
        <taxon>Metazoa</taxon>
        <taxon>Chordata</taxon>
        <taxon>Craniata</taxon>
        <taxon>Vertebrata</taxon>
        <taxon>Euteleostomi</taxon>
        <taxon>Amphibia</taxon>
        <taxon>Batrachia</taxon>
        <taxon>Caudata</taxon>
        <taxon>Salamandroidea</taxon>
        <taxon>Salamandridae</taxon>
        <taxon>Pleurodelinae</taxon>
        <taxon>Pleurodeles</taxon>
    </lineage>
</organism>
<dbReference type="EMBL" id="JANPWB010000009">
    <property type="protein sequence ID" value="KAJ1156862.1"/>
    <property type="molecule type" value="Genomic_DNA"/>
</dbReference>
<gene>
    <name evidence="1" type="ORF">NDU88_009579</name>
</gene>
<accession>A0AAV7RYT1</accession>
<protein>
    <submittedName>
        <fullName evidence="1">Uncharacterized protein</fullName>
    </submittedName>
</protein>
<reference evidence="1" key="1">
    <citation type="journal article" date="2022" name="bioRxiv">
        <title>Sequencing and chromosome-scale assembly of the giantPleurodeles waltlgenome.</title>
        <authorList>
            <person name="Brown T."/>
            <person name="Elewa A."/>
            <person name="Iarovenko S."/>
            <person name="Subramanian E."/>
            <person name="Araus A.J."/>
            <person name="Petzold A."/>
            <person name="Susuki M."/>
            <person name="Suzuki K.-i.T."/>
            <person name="Hayashi T."/>
            <person name="Toyoda A."/>
            <person name="Oliveira C."/>
            <person name="Osipova E."/>
            <person name="Leigh N.D."/>
            <person name="Simon A."/>
            <person name="Yun M.H."/>
        </authorList>
    </citation>
    <scope>NUCLEOTIDE SEQUENCE</scope>
    <source>
        <strain evidence="1">20211129_DDA</strain>
        <tissue evidence="1">Liver</tissue>
    </source>
</reference>
<keyword evidence="2" id="KW-1185">Reference proteome</keyword>
<proteinExistence type="predicted"/>